<gene>
    <name evidence="1" type="ORF">BIV23_27105</name>
</gene>
<name>A0A1S2Q277_9ACTN</name>
<reference evidence="1 2" key="1">
    <citation type="submission" date="2016-10" db="EMBL/GenBank/DDBJ databases">
        <title>Genome sequence of Streptomyces sp. MUSC 1.</title>
        <authorList>
            <person name="Lee L.-H."/>
            <person name="Ser H.-L."/>
            <person name="Law J.W.-F."/>
        </authorList>
    </citation>
    <scope>NUCLEOTIDE SEQUENCE [LARGE SCALE GENOMIC DNA]</scope>
    <source>
        <strain evidence="1 2">MUSC 1</strain>
    </source>
</reference>
<dbReference type="EMBL" id="MLYO01000048">
    <property type="protein sequence ID" value="OIK00218.1"/>
    <property type="molecule type" value="Genomic_DNA"/>
</dbReference>
<organism evidence="1 2">
    <name type="scientific">Streptomyces monashensis</name>
    <dbReference type="NCBI Taxonomy" id="1678012"/>
    <lineage>
        <taxon>Bacteria</taxon>
        <taxon>Bacillati</taxon>
        <taxon>Actinomycetota</taxon>
        <taxon>Actinomycetes</taxon>
        <taxon>Kitasatosporales</taxon>
        <taxon>Streptomycetaceae</taxon>
        <taxon>Streptomyces</taxon>
    </lineage>
</organism>
<evidence type="ECO:0000313" key="1">
    <source>
        <dbReference type="EMBL" id="OIK00218.1"/>
    </source>
</evidence>
<proteinExistence type="predicted"/>
<evidence type="ECO:0000313" key="2">
    <source>
        <dbReference type="Proteomes" id="UP000179642"/>
    </source>
</evidence>
<accession>A0A1S2Q277</accession>
<sequence length="66" mass="7544">MCCFLSERTALRLSVPAREFFEGVQGGGFLRGVLDDQADLRMRRTLRYPRQRGERTEPLAVSDLQA</sequence>
<dbReference type="AlphaFoldDB" id="A0A1S2Q277"/>
<protein>
    <submittedName>
        <fullName evidence="1">Uncharacterized protein</fullName>
    </submittedName>
</protein>
<dbReference type="Proteomes" id="UP000179642">
    <property type="component" value="Unassembled WGS sequence"/>
</dbReference>
<keyword evidence="2" id="KW-1185">Reference proteome</keyword>
<comment type="caution">
    <text evidence="1">The sequence shown here is derived from an EMBL/GenBank/DDBJ whole genome shotgun (WGS) entry which is preliminary data.</text>
</comment>